<dbReference type="InterPro" id="IPR001841">
    <property type="entry name" value="Znf_RING"/>
</dbReference>
<keyword evidence="3" id="KW-1133">Transmembrane helix</keyword>
<feature type="domain" description="RING-type" evidence="4">
    <location>
        <begin position="239"/>
        <end position="281"/>
    </location>
</feature>
<dbReference type="InterPro" id="IPR013083">
    <property type="entry name" value="Znf_RING/FYVE/PHD"/>
</dbReference>
<keyword evidence="1" id="KW-0862">Zinc</keyword>
<dbReference type="EMBL" id="JBFMKM010000001">
    <property type="protein sequence ID" value="KAL1311670.1"/>
    <property type="molecule type" value="Genomic_DNA"/>
</dbReference>
<evidence type="ECO:0000256" key="3">
    <source>
        <dbReference type="SAM" id="Phobius"/>
    </source>
</evidence>
<proteinExistence type="predicted"/>
<keyword evidence="6" id="KW-1185">Reference proteome</keyword>
<dbReference type="GeneID" id="95975477"/>
<dbReference type="Pfam" id="PF13639">
    <property type="entry name" value="zf-RING_2"/>
    <property type="match status" value="1"/>
</dbReference>
<feature type="region of interest" description="Disordered" evidence="2">
    <location>
        <begin position="1"/>
        <end position="26"/>
    </location>
</feature>
<feature type="region of interest" description="Disordered" evidence="2">
    <location>
        <begin position="288"/>
        <end position="316"/>
    </location>
</feature>
<keyword evidence="3" id="KW-0812">Transmembrane</keyword>
<dbReference type="PROSITE" id="PS50089">
    <property type="entry name" value="ZF_RING_2"/>
    <property type="match status" value="1"/>
</dbReference>
<dbReference type="InterPro" id="IPR051826">
    <property type="entry name" value="E3_ubiquitin-ligase_domain"/>
</dbReference>
<organism evidence="5 6">
    <name type="scientific">Neodothiora populina</name>
    <dbReference type="NCBI Taxonomy" id="2781224"/>
    <lineage>
        <taxon>Eukaryota</taxon>
        <taxon>Fungi</taxon>
        <taxon>Dikarya</taxon>
        <taxon>Ascomycota</taxon>
        <taxon>Pezizomycotina</taxon>
        <taxon>Dothideomycetes</taxon>
        <taxon>Dothideomycetidae</taxon>
        <taxon>Dothideales</taxon>
        <taxon>Dothioraceae</taxon>
        <taxon>Neodothiora</taxon>
    </lineage>
</organism>
<dbReference type="RefSeq" id="XP_069204519.1">
    <property type="nucleotide sequence ID" value="XM_069341007.1"/>
</dbReference>
<evidence type="ECO:0000256" key="1">
    <source>
        <dbReference type="PROSITE-ProRule" id="PRU00175"/>
    </source>
</evidence>
<name>A0ABR3PQ34_9PEZI</name>
<feature type="transmembrane region" description="Helical" evidence="3">
    <location>
        <begin position="34"/>
        <end position="59"/>
    </location>
</feature>
<accession>A0ABR3PQ34</accession>
<gene>
    <name evidence="5" type="ORF">AAFC00_001774</name>
</gene>
<evidence type="ECO:0000256" key="2">
    <source>
        <dbReference type="SAM" id="MobiDB-lite"/>
    </source>
</evidence>
<keyword evidence="1" id="KW-0863">Zinc-finger</keyword>
<feature type="region of interest" description="Disordered" evidence="2">
    <location>
        <begin position="123"/>
        <end position="230"/>
    </location>
</feature>
<evidence type="ECO:0000313" key="5">
    <source>
        <dbReference type="EMBL" id="KAL1311670.1"/>
    </source>
</evidence>
<reference evidence="5 6" key="1">
    <citation type="submission" date="2024-07" db="EMBL/GenBank/DDBJ databases">
        <title>Draft sequence of the Neodothiora populina.</title>
        <authorList>
            <person name="Drown D.D."/>
            <person name="Schuette U.S."/>
            <person name="Buechlein A.B."/>
            <person name="Rusch D.R."/>
            <person name="Winton L.W."/>
            <person name="Adams G.A."/>
        </authorList>
    </citation>
    <scope>NUCLEOTIDE SEQUENCE [LARGE SCALE GENOMIC DNA]</scope>
    <source>
        <strain evidence="5 6">CPC 39397</strain>
    </source>
</reference>
<sequence length="396" mass="42471">MSATTSSLLPSGTALPSPSSTGHGNGGGTPNSPLLFFVALGFGVVFTNLWIIVGVKYCFRYNQRQRARAMGLEGAPIDLVTMPRQHRRRREKKLMTMEEVNERFPLKKYKVWTASRAAEGLPAAGGITGTNSRAPSVKGGSEGTTKTSDDSPRNQPEITTLEMAQQDHATAPATKDASNSKQPFTVTAISAEKIPLERTETATSTMDDNERNEDSDADDDDPIRTAAPPELLSAPGDACAICLDTLEDDDDIRGLTCGHAFHAACLDPWLTSRRACCPLCKADYYIPKPRPAGQENIESSGRERLPQAPTSLWIGGGRAPARTRLNFLGSSFASVYAQSGPDIAPRSSRRGQPESAPTGDNSTGWRSRLPRVPGFLGGRRADQQATPAALESGTSR</sequence>
<feature type="compositionally biased region" description="Polar residues" evidence="2">
    <location>
        <begin position="1"/>
        <end position="22"/>
    </location>
</feature>
<evidence type="ECO:0000313" key="6">
    <source>
        <dbReference type="Proteomes" id="UP001562354"/>
    </source>
</evidence>
<dbReference type="Gene3D" id="3.30.40.10">
    <property type="entry name" value="Zinc/RING finger domain, C3HC4 (zinc finger)"/>
    <property type="match status" value="1"/>
</dbReference>
<comment type="caution">
    <text evidence="5">The sequence shown here is derived from an EMBL/GenBank/DDBJ whole genome shotgun (WGS) entry which is preliminary data.</text>
</comment>
<dbReference type="PANTHER" id="PTHR22765:SF434">
    <property type="entry name" value="GB|AAD18119.1-RELATED"/>
    <property type="match status" value="1"/>
</dbReference>
<feature type="region of interest" description="Disordered" evidence="2">
    <location>
        <begin position="339"/>
        <end position="396"/>
    </location>
</feature>
<evidence type="ECO:0000259" key="4">
    <source>
        <dbReference type="PROSITE" id="PS50089"/>
    </source>
</evidence>
<dbReference type="SMART" id="SM00184">
    <property type="entry name" value="RING"/>
    <property type="match status" value="1"/>
</dbReference>
<keyword evidence="3" id="KW-0472">Membrane</keyword>
<dbReference type="Proteomes" id="UP001562354">
    <property type="component" value="Unassembled WGS sequence"/>
</dbReference>
<keyword evidence="1" id="KW-0479">Metal-binding</keyword>
<feature type="compositionally biased region" description="Polar residues" evidence="2">
    <location>
        <begin position="176"/>
        <end position="188"/>
    </location>
</feature>
<dbReference type="CDD" id="cd16473">
    <property type="entry name" value="RING-H2_RNF103"/>
    <property type="match status" value="1"/>
</dbReference>
<dbReference type="SUPFAM" id="SSF57850">
    <property type="entry name" value="RING/U-box"/>
    <property type="match status" value="1"/>
</dbReference>
<dbReference type="PANTHER" id="PTHR22765">
    <property type="entry name" value="RING FINGER AND PROTEASE ASSOCIATED DOMAIN-CONTAINING"/>
    <property type="match status" value="1"/>
</dbReference>
<protein>
    <recommendedName>
        <fullName evidence="4">RING-type domain-containing protein</fullName>
    </recommendedName>
</protein>